<comment type="caution">
    <text evidence="1">The sequence shown here is derived from an EMBL/GenBank/DDBJ whole genome shotgun (WGS) entry which is preliminary data.</text>
</comment>
<proteinExistence type="predicted"/>
<evidence type="ECO:0000313" key="1">
    <source>
        <dbReference type="EMBL" id="GAH77102.1"/>
    </source>
</evidence>
<dbReference type="EMBL" id="BARU01041653">
    <property type="protein sequence ID" value="GAH77102.1"/>
    <property type="molecule type" value="Genomic_DNA"/>
</dbReference>
<organism evidence="1">
    <name type="scientific">marine sediment metagenome</name>
    <dbReference type="NCBI Taxonomy" id="412755"/>
    <lineage>
        <taxon>unclassified sequences</taxon>
        <taxon>metagenomes</taxon>
        <taxon>ecological metagenomes</taxon>
    </lineage>
</organism>
<sequence length="51" mass="6103">MPHHLINFIKTVNPEHLIPIHTEQPHFFEIFFRNSDINIIIPTKNETINLQ</sequence>
<evidence type="ECO:0008006" key="2">
    <source>
        <dbReference type="Google" id="ProtNLM"/>
    </source>
</evidence>
<gene>
    <name evidence="1" type="ORF">S03H2_64164</name>
</gene>
<accession>X1I5X6</accession>
<dbReference type="AlphaFoldDB" id="X1I5X6"/>
<reference evidence="1" key="1">
    <citation type="journal article" date="2014" name="Front. Microbiol.">
        <title>High frequency of phylogenetically diverse reductive dehalogenase-homologous genes in deep subseafloor sedimentary metagenomes.</title>
        <authorList>
            <person name="Kawai M."/>
            <person name="Futagami T."/>
            <person name="Toyoda A."/>
            <person name="Takaki Y."/>
            <person name="Nishi S."/>
            <person name="Hori S."/>
            <person name="Arai W."/>
            <person name="Tsubouchi T."/>
            <person name="Morono Y."/>
            <person name="Uchiyama I."/>
            <person name="Ito T."/>
            <person name="Fujiyama A."/>
            <person name="Inagaki F."/>
            <person name="Takami H."/>
        </authorList>
    </citation>
    <scope>NUCLEOTIDE SEQUENCE</scope>
    <source>
        <strain evidence="1">Expedition CK06-06</strain>
    </source>
</reference>
<protein>
    <recommendedName>
        <fullName evidence="2">Zn-dependent metallo-hydrolase RNA specificity domain-containing protein</fullName>
    </recommendedName>
</protein>
<name>X1I5X6_9ZZZZ</name>